<gene>
    <name evidence="3" type="ORF">AK830_g6542</name>
</gene>
<dbReference type="AlphaFoldDB" id="A0A0P7BIA9"/>
<proteinExistence type="predicted"/>
<organism evidence="3 4">
    <name type="scientific">Neonectria ditissima</name>
    <dbReference type="NCBI Taxonomy" id="78410"/>
    <lineage>
        <taxon>Eukaryota</taxon>
        <taxon>Fungi</taxon>
        <taxon>Dikarya</taxon>
        <taxon>Ascomycota</taxon>
        <taxon>Pezizomycotina</taxon>
        <taxon>Sordariomycetes</taxon>
        <taxon>Hypocreomycetidae</taxon>
        <taxon>Hypocreales</taxon>
        <taxon>Nectriaceae</taxon>
        <taxon>Neonectria</taxon>
    </lineage>
</organism>
<comment type="caution">
    <text evidence="3">The sequence shown here is derived from an EMBL/GenBank/DDBJ whole genome shotgun (WGS) entry which is preliminary data.</text>
</comment>
<dbReference type="OrthoDB" id="3647246at2759"/>
<accession>A0A0P7BIA9</accession>
<evidence type="ECO:0000256" key="1">
    <source>
        <dbReference type="SAM" id="MobiDB-lite"/>
    </source>
</evidence>
<dbReference type="Pfam" id="PF23394">
    <property type="entry name" value="DUF7102"/>
    <property type="match status" value="1"/>
</dbReference>
<dbReference type="EMBL" id="LKCW01000092">
    <property type="protein sequence ID" value="KPM40031.1"/>
    <property type="molecule type" value="Genomic_DNA"/>
</dbReference>
<reference evidence="3 4" key="1">
    <citation type="submission" date="2015-09" db="EMBL/GenBank/DDBJ databases">
        <title>Draft genome of a European isolate of the apple canker pathogen Neonectria ditissima.</title>
        <authorList>
            <person name="Gomez-Cortecero A."/>
            <person name="Harrison R.J."/>
            <person name="Armitage A.D."/>
        </authorList>
    </citation>
    <scope>NUCLEOTIDE SEQUENCE [LARGE SCALE GENOMIC DNA]</scope>
    <source>
        <strain evidence="3 4">R09/05</strain>
    </source>
</reference>
<dbReference type="Proteomes" id="UP000050424">
    <property type="component" value="Unassembled WGS sequence"/>
</dbReference>
<evidence type="ECO:0000259" key="2">
    <source>
        <dbReference type="Pfam" id="PF23394"/>
    </source>
</evidence>
<protein>
    <recommendedName>
        <fullName evidence="2">DUF7102 domain-containing protein</fullName>
    </recommendedName>
</protein>
<feature type="compositionally biased region" description="Polar residues" evidence="1">
    <location>
        <begin position="561"/>
        <end position="573"/>
    </location>
</feature>
<evidence type="ECO:0000313" key="4">
    <source>
        <dbReference type="Proteomes" id="UP000050424"/>
    </source>
</evidence>
<feature type="domain" description="DUF7102" evidence="2">
    <location>
        <begin position="590"/>
        <end position="754"/>
    </location>
</feature>
<feature type="region of interest" description="Disordered" evidence="1">
    <location>
        <begin position="224"/>
        <end position="243"/>
    </location>
</feature>
<dbReference type="InterPro" id="IPR055528">
    <property type="entry name" value="DUF7102"/>
</dbReference>
<feature type="compositionally biased region" description="Polar residues" evidence="1">
    <location>
        <begin position="231"/>
        <end position="243"/>
    </location>
</feature>
<keyword evidence="4" id="KW-1185">Reference proteome</keyword>
<evidence type="ECO:0000313" key="3">
    <source>
        <dbReference type="EMBL" id="KPM40031.1"/>
    </source>
</evidence>
<feature type="region of interest" description="Disordered" evidence="1">
    <location>
        <begin position="473"/>
        <end position="516"/>
    </location>
</feature>
<name>A0A0P7BIA9_9HYPO</name>
<sequence length="802" mass="89201">MAKTRDSQCESECAADYAQAQKCFHDYQGAPYRFHDQIAGLQKTVHRAEPDGFVHQPGLCAARLSFPEIDLRLEAPEDELGCSYLPPVDPPVSLIDLAAFRILIDVNRDQGLKFSTASSRWQKLALRELDRETIDVSEAARQLVRDVDDKDLVQKTGWLREDALGLRTRPRAYAEPVSPLLSPTSSLDEPFIPDPGVAIIDLTSEPSSPTYSPIEKLQKDLQDGRLDSEPTAPSVTSRPSSPLKSLICSGPPICKPSSFKVDVPLVISSPSQREESDFFINSLGLNEINTEEMEPQHAAAEGFFDEAMEDITKPCHERAVRSAEEEQLDRTDSFLRMQVPALDFEHPEPEWSNYLSDSQAQFEWMSSEYSHAFLLAPTRSLAQVASSLKWTPIPPGSDRVSVNEALETPGTASRQYLGLEASCIDSGCYFSSPSGLTILRILDDEEIEPDTSHTDDLSIVPNTTPEYTSETLEVSEHQNNLDGPWGSLRPASSRLSRRKASEDSSDLLPHSGDSSATSKLLSSFIQLRRPNKKLKLTERPSVRSTQSGNRIVSKVPPSARVEQQSRPETNPDLQNAPVPEFHIPSEKCRYVVSTSVNRTVLSRIEKAWPEMELVDKDFSQYNEFQWSPGSTKRQKATSPLSFEADITLSPSVGIILTTLLKVKQKPLPGSNSPTPFRNRIKRVSEKYESLFILVSEANPQGEYVGTPSASDRAAYADFVRFTTALQAGVTAELVHGAEESLSKWILALMARFFLQSSPFSHLIDARDTTWGLFFRRAGFNVVASQVLESMLVAGREYRNMDE</sequence>
<feature type="region of interest" description="Disordered" evidence="1">
    <location>
        <begin position="532"/>
        <end position="578"/>
    </location>
</feature>